<dbReference type="SUPFAM" id="SSF51735">
    <property type="entry name" value="NAD(P)-binding Rossmann-fold domains"/>
    <property type="match status" value="2"/>
</dbReference>
<dbReference type="Proteomes" id="UP001596274">
    <property type="component" value="Unassembled WGS sequence"/>
</dbReference>
<dbReference type="NCBIfam" id="NF007039">
    <property type="entry name" value="PRK09496.3-2"/>
    <property type="match status" value="1"/>
</dbReference>
<dbReference type="SUPFAM" id="SSF116726">
    <property type="entry name" value="TrkA C-terminal domain-like"/>
    <property type="match status" value="2"/>
</dbReference>
<dbReference type="Gene3D" id="3.30.70.1450">
    <property type="entry name" value="Regulator of K+ conductance, C-terminal domain"/>
    <property type="match status" value="2"/>
</dbReference>
<comment type="caution">
    <text evidence="9">The sequence shown here is derived from an EMBL/GenBank/DDBJ whole genome shotgun (WGS) entry which is preliminary data.</text>
</comment>
<evidence type="ECO:0000256" key="6">
    <source>
        <dbReference type="ARBA" id="ARBA00023065"/>
    </source>
</evidence>
<keyword evidence="3" id="KW-0633">Potassium transport</keyword>
<keyword evidence="6" id="KW-0406">Ion transport</keyword>
<dbReference type="PRINTS" id="PR00335">
    <property type="entry name" value="KUPTAKETRKA"/>
</dbReference>
<dbReference type="PANTHER" id="PTHR43833:SF5">
    <property type="entry name" value="TRK SYSTEM POTASSIUM UPTAKE PROTEIN TRKA"/>
    <property type="match status" value="1"/>
</dbReference>
<dbReference type="EMBL" id="JBHSWT010000022">
    <property type="protein sequence ID" value="MFC6770207.1"/>
    <property type="molecule type" value="Genomic_DNA"/>
</dbReference>
<dbReference type="InterPro" id="IPR006037">
    <property type="entry name" value="RCK_C"/>
</dbReference>
<keyword evidence="2" id="KW-0813">Transport</keyword>
<dbReference type="PANTHER" id="PTHR43833">
    <property type="entry name" value="POTASSIUM CHANNEL PROTEIN 2-RELATED-RELATED"/>
    <property type="match status" value="1"/>
</dbReference>
<feature type="domain" description="RCK N-terminal" evidence="7">
    <location>
        <begin position="227"/>
        <end position="344"/>
    </location>
</feature>
<dbReference type="InterPro" id="IPR050721">
    <property type="entry name" value="Trk_Ktr_HKT_K-transport"/>
</dbReference>
<evidence type="ECO:0000256" key="2">
    <source>
        <dbReference type="ARBA" id="ARBA00022448"/>
    </source>
</evidence>
<proteinExistence type="predicted"/>
<evidence type="ECO:0000256" key="4">
    <source>
        <dbReference type="ARBA" id="ARBA00022958"/>
    </source>
</evidence>
<evidence type="ECO:0000259" key="7">
    <source>
        <dbReference type="PROSITE" id="PS51201"/>
    </source>
</evidence>
<evidence type="ECO:0000259" key="8">
    <source>
        <dbReference type="PROSITE" id="PS51202"/>
    </source>
</evidence>
<keyword evidence="4" id="KW-0630">Potassium</keyword>
<evidence type="ECO:0000256" key="3">
    <source>
        <dbReference type="ARBA" id="ARBA00022538"/>
    </source>
</evidence>
<dbReference type="NCBIfam" id="NF007031">
    <property type="entry name" value="PRK09496.1-2"/>
    <property type="match status" value="1"/>
</dbReference>
<dbReference type="InterPro" id="IPR036291">
    <property type="entry name" value="NAD(P)-bd_dom_sf"/>
</dbReference>
<sequence length="445" mass="48080">MHVVIIGAGEVGTSTAASLASDHDVVVIDCDADRTEDLKYQYDVLTITGDGTDSSVQERADVADADMLIACTDDDRTNLVACGTAKTFGDSFTIARVKSTSYLKTWERDETAFGVDFLVCTDLLTAENIVRVIGLPAAIDVDPFSGGLVQMAEFEIDAESPVADQTVAEADRFESLTFVGIFRDGEIEIPRGDTRICPGDRAVVVGSPESVQAFANDIAPTTTPNDTDEIVIVGGSEIGYQTARVLEERGLPSRLIEQDGERARWIAEQLPDTVVMEHDATDTEFLSREHVDEADIVVTALDSDERNLLAAVLAKRLGVDRVVSVVDSADYVTVFEEIGIDVAINPRTVTAEEIIRFTFESVAENIAVLENDQAEVLELELDEGCSLVGRPIRELVAEIDAKFVIGAIVRDGRHVTPRGDTVLQPGDHVIVLVETAFTTELASMA</sequence>
<organism evidence="9 10">
    <name type="scientific">Halorubrum pallidum</name>
    <dbReference type="NCBI Taxonomy" id="1526114"/>
    <lineage>
        <taxon>Archaea</taxon>
        <taxon>Methanobacteriati</taxon>
        <taxon>Methanobacteriota</taxon>
        <taxon>Stenosarchaea group</taxon>
        <taxon>Halobacteria</taxon>
        <taxon>Halobacteriales</taxon>
        <taxon>Haloferacaceae</taxon>
        <taxon>Halorubrum</taxon>
    </lineage>
</organism>
<dbReference type="PROSITE" id="PS51201">
    <property type="entry name" value="RCK_N"/>
    <property type="match status" value="2"/>
</dbReference>
<keyword evidence="10" id="KW-1185">Reference proteome</keyword>
<dbReference type="InterPro" id="IPR036721">
    <property type="entry name" value="RCK_C_sf"/>
</dbReference>
<feature type="domain" description="RCK C-terminal" evidence="8">
    <location>
        <begin position="364"/>
        <end position="445"/>
    </location>
</feature>
<name>A0ABD5SYW8_9EURY</name>
<dbReference type="PROSITE" id="PS51202">
    <property type="entry name" value="RCK_C"/>
    <property type="match status" value="2"/>
</dbReference>
<evidence type="ECO:0000256" key="5">
    <source>
        <dbReference type="ARBA" id="ARBA00023027"/>
    </source>
</evidence>
<evidence type="ECO:0000313" key="10">
    <source>
        <dbReference type="Proteomes" id="UP001596274"/>
    </source>
</evidence>
<dbReference type="InterPro" id="IPR006036">
    <property type="entry name" value="K_uptake_TrkA"/>
</dbReference>
<dbReference type="Gene3D" id="3.40.50.720">
    <property type="entry name" value="NAD(P)-binding Rossmann-like Domain"/>
    <property type="match status" value="2"/>
</dbReference>
<feature type="domain" description="RCK C-terminal" evidence="8">
    <location>
        <begin position="139"/>
        <end position="220"/>
    </location>
</feature>
<evidence type="ECO:0000256" key="1">
    <source>
        <dbReference type="ARBA" id="ARBA00003660"/>
    </source>
</evidence>
<dbReference type="GO" id="GO:0006813">
    <property type="term" value="P:potassium ion transport"/>
    <property type="evidence" value="ECO:0007669"/>
    <property type="project" value="UniProtKB-KW"/>
</dbReference>
<reference evidence="9 10" key="1">
    <citation type="journal article" date="2019" name="Int. J. Syst. Evol. Microbiol.">
        <title>The Global Catalogue of Microorganisms (GCM) 10K type strain sequencing project: providing services to taxonomists for standard genome sequencing and annotation.</title>
        <authorList>
            <consortium name="The Broad Institute Genomics Platform"/>
            <consortium name="The Broad Institute Genome Sequencing Center for Infectious Disease"/>
            <person name="Wu L."/>
            <person name="Ma J."/>
        </authorList>
    </citation>
    <scope>NUCLEOTIDE SEQUENCE [LARGE SCALE GENOMIC DNA]</scope>
    <source>
        <strain evidence="9 10">PJ61</strain>
    </source>
</reference>
<evidence type="ECO:0000313" key="9">
    <source>
        <dbReference type="EMBL" id="MFC6770207.1"/>
    </source>
</evidence>
<dbReference type="AlphaFoldDB" id="A0ABD5SYW8"/>
<gene>
    <name evidence="9" type="primary">trkA</name>
    <name evidence="9" type="ORF">ACFQDD_01480</name>
</gene>
<dbReference type="Pfam" id="PF02254">
    <property type="entry name" value="TrkA_N"/>
    <property type="match status" value="2"/>
</dbReference>
<dbReference type="Pfam" id="PF02080">
    <property type="entry name" value="TrkA_C"/>
    <property type="match status" value="2"/>
</dbReference>
<comment type="function">
    <text evidence="1">Part of a potassium transport system.</text>
</comment>
<protein>
    <submittedName>
        <fullName evidence="9">Trk system potassium transporter TrkA</fullName>
    </submittedName>
</protein>
<feature type="domain" description="RCK N-terminal" evidence="7">
    <location>
        <begin position="1"/>
        <end position="119"/>
    </location>
</feature>
<keyword evidence="5" id="KW-0520">NAD</keyword>
<accession>A0ABD5SYW8</accession>
<dbReference type="InterPro" id="IPR003148">
    <property type="entry name" value="RCK_N"/>
</dbReference>
<dbReference type="NCBIfam" id="NF007034">
    <property type="entry name" value="PRK09496.2-1"/>
    <property type="match status" value="1"/>
</dbReference>